<dbReference type="Pfam" id="PF00561">
    <property type="entry name" value="Abhydrolase_1"/>
    <property type="match status" value="1"/>
</dbReference>
<dbReference type="PANTHER" id="PTHR45763:SF28">
    <property type="entry name" value="ALPHA_BETA-HYDROLASES SUPERFAMILY PROTEIN"/>
    <property type="match status" value="1"/>
</dbReference>
<protein>
    <recommendedName>
        <fullName evidence="2">AB hydrolase-1 domain-containing protein</fullName>
    </recommendedName>
</protein>
<dbReference type="Gramene" id="KCW87377">
    <property type="protein sequence ID" value="KCW87377"/>
    <property type="gene ID" value="EUGRSUZ_B03856"/>
</dbReference>
<keyword evidence="1" id="KW-0732">Signal</keyword>
<dbReference type="OrthoDB" id="294702at2759"/>
<dbReference type="EMBL" id="KK198754">
    <property type="protein sequence ID" value="KCW87377.1"/>
    <property type="molecule type" value="Genomic_DNA"/>
</dbReference>
<feature type="signal peptide" evidence="1">
    <location>
        <begin position="1"/>
        <end position="21"/>
    </location>
</feature>
<dbReference type="FunFam" id="3.40.50.1820:FF:000270">
    <property type="entry name" value="Alpha/beta-Hydrolases superfamily protein"/>
    <property type="match status" value="1"/>
</dbReference>
<organism evidence="3">
    <name type="scientific">Eucalyptus grandis</name>
    <name type="common">Flooded gum</name>
    <dbReference type="NCBI Taxonomy" id="71139"/>
    <lineage>
        <taxon>Eukaryota</taxon>
        <taxon>Viridiplantae</taxon>
        <taxon>Streptophyta</taxon>
        <taxon>Embryophyta</taxon>
        <taxon>Tracheophyta</taxon>
        <taxon>Spermatophyta</taxon>
        <taxon>Magnoliopsida</taxon>
        <taxon>eudicotyledons</taxon>
        <taxon>Gunneridae</taxon>
        <taxon>Pentapetalae</taxon>
        <taxon>rosids</taxon>
        <taxon>malvids</taxon>
        <taxon>Myrtales</taxon>
        <taxon>Myrtaceae</taxon>
        <taxon>Myrtoideae</taxon>
        <taxon>Eucalypteae</taxon>
        <taxon>Eucalyptus</taxon>
    </lineage>
</organism>
<accession>A0A059D9X3</accession>
<dbReference type="InParanoid" id="A0A059D9X3"/>
<dbReference type="Gene3D" id="3.40.50.1820">
    <property type="entry name" value="alpha/beta hydrolase"/>
    <property type="match status" value="1"/>
</dbReference>
<reference evidence="3" key="1">
    <citation type="submission" date="2013-07" db="EMBL/GenBank/DDBJ databases">
        <title>The genome of Eucalyptus grandis.</title>
        <authorList>
            <person name="Schmutz J."/>
            <person name="Hayes R."/>
            <person name="Myburg A."/>
            <person name="Tuskan G."/>
            <person name="Grattapaglia D."/>
            <person name="Rokhsar D.S."/>
        </authorList>
    </citation>
    <scope>NUCLEOTIDE SEQUENCE</scope>
    <source>
        <tissue evidence="3">Leaf extractions</tissue>
    </source>
</reference>
<evidence type="ECO:0000259" key="2">
    <source>
        <dbReference type="Pfam" id="PF00561"/>
    </source>
</evidence>
<name>A0A059D9X3_EUCGR</name>
<dbReference type="AlphaFoldDB" id="A0A059D9X3"/>
<evidence type="ECO:0000313" key="3">
    <source>
        <dbReference type="EMBL" id="KCW87377.1"/>
    </source>
</evidence>
<dbReference type="PANTHER" id="PTHR45763">
    <property type="entry name" value="HYDROLASE, ALPHA/BETA FOLD FAMILY PROTEIN, EXPRESSED-RELATED"/>
    <property type="match status" value="1"/>
</dbReference>
<dbReference type="InterPro" id="IPR000073">
    <property type="entry name" value="AB_hydrolase_1"/>
</dbReference>
<feature type="domain" description="AB hydrolase-1" evidence="2">
    <location>
        <begin position="65"/>
        <end position="321"/>
    </location>
</feature>
<dbReference type="InterPro" id="IPR029058">
    <property type="entry name" value="AB_hydrolase_fold"/>
</dbReference>
<evidence type="ECO:0000256" key="1">
    <source>
        <dbReference type="SAM" id="SignalP"/>
    </source>
</evidence>
<dbReference type="eggNOG" id="ENOG502QWNC">
    <property type="taxonomic scope" value="Eukaryota"/>
</dbReference>
<feature type="chain" id="PRO_5001576036" description="AB hydrolase-1 domain-containing protein" evidence="1">
    <location>
        <begin position="22"/>
        <end position="351"/>
    </location>
</feature>
<dbReference type="OMA" id="LLHWWVI"/>
<proteinExistence type="predicted"/>
<gene>
    <name evidence="3" type="ORF">EUGRSUZ_B03856</name>
</gene>
<dbReference type="SUPFAM" id="SSF53474">
    <property type="entry name" value="alpha/beta-Hydrolases"/>
    <property type="match status" value="1"/>
</dbReference>
<sequence length="351" mass="40679">MISRGVAVLLMGLMVLYKAAQLSPPQDAVLPADTATTCTRIRLRDGRYLAYRERGVARERSSYKVIVVHGFGSSKEMNFQAPQELIEKLGIYFLLFDRAGYGDSDPNLKRSTKSEAYDIQELADQLKLGPKFYVIGVSMGSYPAWSCLKYIPQRLEGVALVVPVVNYSWKSLPENLTRLDFRRKLIQWTLWLANYTPELLYWWVTQEWLPSTTFVEKNPIFFNNRDIDVLKKDPGFPMLTKDKLRRRQVFDTLLNDFMVSFGKWEFDPLDLSNPFPQNDSFVHIWQGYEDKVVPFQLQRYVSGKLPWIRYHEITDGGHLIVHYKGVCEAILWALLNGEHLPEKMTTAITLH</sequence>
<dbReference type="KEGG" id="egr:104433982"/>